<reference evidence="20" key="1">
    <citation type="submission" date="2021-02" db="EMBL/GenBank/DDBJ databases">
        <title>Genome sequence of Rhodospirillales sp. strain TMPK1 isolated from soil.</title>
        <authorList>
            <person name="Nakai R."/>
            <person name="Kusada H."/>
            <person name="Tamaki H."/>
        </authorList>
    </citation>
    <scope>NUCLEOTIDE SEQUENCE</scope>
    <source>
        <strain evidence="20">TMPK1</strain>
    </source>
</reference>
<feature type="active site" description="Nucleophile" evidence="15">
    <location>
        <position position="260"/>
    </location>
</feature>
<proteinExistence type="inferred from homology"/>
<dbReference type="NCBIfam" id="TIGR02402">
    <property type="entry name" value="trehalose_TreZ"/>
    <property type="match status" value="1"/>
</dbReference>
<evidence type="ECO:0000256" key="9">
    <source>
        <dbReference type="ARBA" id="ARBA00023295"/>
    </source>
</evidence>
<evidence type="ECO:0000256" key="16">
    <source>
        <dbReference type="PIRSR" id="PIRSR006337-2"/>
    </source>
</evidence>
<dbReference type="InterPro" id="IPR044901">
    <property type="entry name" value="Trehalose_TreZ_E-set_sf"/>
</dbReference>
<comment type="catalytic activity">
    <reaction evidence="12 14">
        <text>hydrolysis of (1-&gt;4)-alpha-D-glucosidic linkage in 4-alpha-D-[(1-&gt;4)-alpha-D-glucanosyl]n trehalose to yield trehalose and (1-&gt;4)-alpha-D-glucan.</text>
        <dbReference type="EC" id="3.2.1.141"/>
    </reaction>
</comment>
<evidence type="ECO:0000256" key="2">
    <source>
        <dbReference type="ARBA" id="ARBA00005199"/>
    </source>
</evidence>
<gene>
    <name evidence="20" type="ORF">TMPK1_26360</name>
</gene>
<feature type="binding site" evidence="16">
    <location>
        <begin position="258"/>
        <end position="263"/>
    </location>
    <ligand>
        <name>substrate</name>
    </ligand>
</feature>
<dbReference type="GO" id="GO:0005992">
    <property type="term" value="P:trehalose biosynthetic process"/>
    <property type="evidence" value="ECO:0007669"/>
    <property type="project" value="UniProtKB-UniRule"/>
</dbReference>
<evidence type="ECO:0000259" key="19">
    <source>
        <dbReference type="SMART" id="SM00642"/>
    </source>
</evidence>
<dbReference type="AlphaFoldDB" id="A0A8S8XEQ3"/>
<dbReference type="InterPro" id="IPR004193">
    <property type="entry name" value="Glyco_hydro_13_N"/>
</dbReference>
<dbReference type="SUPFAM" id="SSF81296">
    <property type="entry name" value="E set domains"/>
    <property type="match status" value="1"/>
</dbReference>
<accession>A0A8S8XEQ3</accession>
<feature type="binding site" evidence="16">
    <location>
        <begin position="376"/>
        <end position="381"/>
    </location>
    <ligand>
        <name>substrate</name>
    </ligand>
</feature>
<dbReference type="CDD" id="cd02853">
    <property type="entry name" value="E_set_MTHase_like_N"/>
    <property type="match status" value="1"/>
</dbReference>
<evidence type="ECO:0000313" key="21">
    <source>
        <dbReference type="Proteomes" id="UP000681075"/>
    </source>
</evidence>
<dbReference type="InterPro" id="IPR017853">
    <property type="entry name" value="GH"/>
</dbReference>
<organism evidence="20 21">
    <name type="scientific">Roseiterribacter gracilis</name>
    <dbReference type="NCBI Taxonomy" id="2812848"/>
    <lineage>
        <taxon>Bacteria</taxon>
        <taxon>Pseudomonadati</taxon>
        <taxon>Pseudomonadota</taxon>
        <taxon>Alphaproteobacteria</taxon>
        <taxon>Rhodospirillales</taxon>
        <taxon>Roseiterribacteraceae</taxon>
        <taxon>Roseiterribacter</taxon>
    </lineage>
</organism>
<evidence type="ECO:0000256" key="12">
    <source>
        <dbReference type="ARBA" id="ARBA00034013"/>
    </source>
</evidence>
<evidence type="ECO:0000256" key="4">
    <source>
        <dbReference type="ARBA" id="ARBA00012268"/>
    </source>
</evidence>
<dbReference type="RefSeq" id="WP_420243497.1">
    <property type="nucleotide sequence ID" value="NZ_BOPV01000001.1"/>
</dbReference>
<evidence type="ECO:0000256" key="3">
    <source>
        <dbReference type="ARBA" id="ARBA00008061"/>
    </source>
</evidence>
<evidence type="ECO:0000256" key="14">
    <source>
        <dbReference type="PIRNR" id="PIRNR006337"/>
    </source>
</evidence>
<dbReference type="Pfam" id="PF00128">
    <property type="entry name" value="Alpha-amylase"/>
    <property type="match status" value="1"/>
</dbReference>
<dbReference type="EC" id="3.2.1.141" evidence="4 13"/>
<evidence type="ECO:0000256" key="7">
    <source>
        <dbReference type="ARBA" id="ARBA00022801"/>
    </source>
</evidence>
<evidence type="ECO:0000313" key="20">
    <source>
        <dbReference type="EMBL" id="GIL40399.1"/>
    </source>
</evidence>
<dbReference type="PANTHER" id="PTHR43651">
    <property type="entry name" value="1,4-ALPHA-GLUCAN-BRANCHING ENZYME"/>
    <property type="match status" value="1"/>
</dbReference>
<feature type="binding site" evidence="16">
    <location>
        <begin position="318"/>
        <end position="322"/>
    </location>
    <ligand>
        <name>substrate</name>
    </ligand>
</feature>
<dbReference type="InterPro" id="IPR014756">
    <property type="entry name" value="Ig_E-set"/>
</dbReference>
<keyword evidence="7 14" id="KW-0378">Hydrolase</keyword>
<sequence>MIRRRHDMPWGAQLHDGTTRFRVWAPRADKLDLLIEGGATHAMQRDEAGWWSLTIAAPAGTLYRYRADDGLAVPDPASRRQPDGPHGPSEVVDPHAYAWRDLGWRGRRWEETVLYELHIGTFSRDGTFLGAIQHLDHIRALGATALEILPIAECPGKRNWGYDGVQLFAPEQAYGTPDDFKTLVEAAHERGLSVLLDVVDNHFGPEGNYLNALAPDFFTDAHQTPWGAAINFAQQPVRDFYWHNALYWLEEFDLDGLRFDAVHAIYDDEIMLAITSALRAYRRDRPVLLVIENERNEVRYLDRDASGRPLYYDAQWNDDMHHVMHVLCTGEEQGYYKPFTKDTVAKLGKVLAEGFVRGEGSARLPSSGFIPFLQNHDQIGNRVHGERIDALADPVALGAMTRILLLQPQPPLLFMGEEWAASTPWPYFAQMGDELADAIRAARKQEHGFEGEGLDPCGEESFLAAKLNWDEVETGAHAKRLALYRRLLALRAKEITPLLLGARGIEYRVDDAVLRVVWRLGDGSALRLLANCSNASALRGEALEGRLIEGEAGELLAPWSVAFAVDRRAH</sequence>
<keyword evidence="21" id="KW-1185">Reference proteome</keyword>
<dbReference type="SUPFAM" id="SSF51445">
    <property type="entry name" value="(Trans)glycosidases"/>
    <property type="match status" value="1"/>
</dbReference>
<dbReference type="Gene3D" id="3.20.20.80">
    <property type="entry name" value="Glycosidases"/>
    <property type="match status" value="1"/>
</dbReference>
<dbReference type="Gene3D" id="1.10.10.760">
    <property type="entry name" value="E-set domains of sugar-utilizing enzymes"/>
    <property type="match status" value="1"/>
</dbReference>
<dbReference type="InterPro" id="IPR012768">
    <property type="entry name" value="Trehalose_TreZ"/>
</dbReference>
<feature type="active site" description="Proton donor" evidence="15">
    <location>
        <position position="292"/>
    </location>
</feature>
<evidence type="ECO:0000256" key="5">
    <source>
        <dbReference type="ARBA" id="ARBA00015938"/>
    </source>
</evidence>
<comment type="pathway">
    <text evidence="2 14">Glycan biosynthesis; trehalose biosynthesis.</text>
</comment>
<dbReference type="GO" id="GO:0033942">
    <property type="term" value="F:4-alpha-D-(1-&gt;4)-alpha-D-glucanotrehalose trehalohydrolase activity"/>
    <property type="evidence" value="ECO:0007669"/>
    <property type="project" value="UniProtKB-EC"/>
</dbReference>
<dbReference type="CDD" id="cd11325">
    <property type="entry name" value="AmyAc_GTHase"/>
    <property type="match status" value="1"/>
</dbReference>
<dbReference type="Gene3D" id="2.60.40.10">
    <property type="entry name" value="Immunoglobulins"/>
    <property type="match status" value="1"/>
</dbReference>
<protein>
    <recommendedName>
        <fullName evidence="5 13">Malto-oligosyltrehalose trehalohydrolase</fullName>
        <shortName evidence="14">MTHase</shortName>
        <ecNumber evidence="4 13">3.2.1.141</ecNumber>
    </recommendedName>
    <alternativeName>
        <fullName evidence="11 14">4-alpha-D-((1-&gt;4)-alpha-D-glucano)trehalose trehalohydrolase</fullName>
    </alternativeName>
    <alternativeName>
        <fullName evidence="10 14">Maltooligosyl trehalose trehalohydrolase</fullName>
    </alternativeName>
</protein>
<dbReference type="EMBL" id="BOPV01000001">
    <property type="protein sequence ID" value="GIL40399.1"/>
    <property type="molecule type" value="Genomic_DNA"/>
</dbReference>
<dbReference type="Proteomes" id="UP000681075">
    <property type="component" value="Unassembled WGS sequence"/>
</dbReference>
<feature type="domain" description="Glycosyl hydrolase family 13 catalytic" evidence="19">
    <location>
        <begin position="116"/>
        <end position="443"/>
    </location>
</feature>
<feature type="site" description="Transition state stabilizer" evidence="17">
    <location>
        <position position="377"/>
    </location>
</feature>
<comment type="subcellular location">
    <subcellularLocation>
        <location evidence="1 15">Cytoplasm</location>
    </subcellularLocation>
</comment>
<evidence type="ECO:0000256" key="18">
    <source>
        <dbReference type="SAM" id="MobiDB-lite"/>
    </source>
</evidence>
<keyword evidence="9 14" id="KW-0326">Glycosidase</keyword>
<dbReference type="SMART" id="SM00642">
    <property type="entry name" value="Aamy"/>
    <property type="match status" value="1"/>
</dbReference>
<dbReference type="PANTHER" id="PTHR43651:SF11">
    <property type="entry name" value="MALTO-OLIGOSYLTREHALOSE TREHALOHYDROLASE"/>
    <property type="match status" value="1"/>
</dbReference>
<evidence type="ECO:0000256" key="11">
    <source>
        <dbReference type="ARBA" id="ARBA00033284"/>
    </source>
</evidence>
<dbReference type="Pfam" id="PF02922">
    <property type="entry name" value="CBM_48"/>
    <property type="match status" value="1"/>
</dbReference>
<evidence type="ECO:0000256" key="8">
    <source>
        <dbReference type="ARBA" id="ARBA00023277"/>
    </source>
</evidence>
<keyword evidence="8" id="KW-0119">Carbohydrate metabolism</keyword>
<dbReference type="InterPro" id="IPR006047">
    <property type="entry name" value="GH13_cat_dom"/>
</dbReference>
<comment type="similarity">
    <text evidence="3 14">Belongs to the glycosyl hydrolase 13 family.</text>
</comment>
<dbReference type="PIRSF" id="PIRSF006337">
    <property type="entry name" value="Trehalose_TreZ"/>
    <property type="match status" value="1"/>
</dbReference>
<evidence type="ECO:0000256" key="1">
    <source>
        <dbReference type="ARBA" id="ARBA00004496"/>
    </source>
</evidence>
<evidence type="ECO:0000256" key="13">
    <source>
        <dbReference type="NCBIfam" id="TIGR02402"/>
    </source>
</evidence>
<comment type="caution">
    <text evidence="20">The sequence shown here is derived from an EMBL/GenBank/DDBJ whole genome shotgun (WGS) entry which is preliminary data.</text>
</comment>
<evidence type="ECO:0000256" key="17">
    <source>
        <dbReference type="PIRSR" id="PIRSR006337-3"/>
    </source>
</evidence>
<evidence type="ECO:0000256" key="15">
    <source>
        <dbReference type="PIRSR" id="PIRSR006337-1"/>
    </source>
</evidence>
<evidence type="ECO:0000256" key="6">
    <source>
        <dbReference type="ARBA" id="ARBA00022490"/>
    </source>
</evidence>
<feature type="region of interest" description="Disordered" evidence="18">
    <location>
        <begin position="73"/>
        <end position="92"/>
    </location>
</feature>
<dbReference type="InterPro" id="IPR013783">
    <property type="entry name" value="Ig-like_fold"/>
</dbReference>
<evidence type="ECO:0000256" key="10">
    <source>
        <dbReference type="ARBA" id="ARBA00032057"/>
    </source>
</evidence>
<name>A0A8S8XEQ3_9PROT</name>
<dbReference type="GO" id="GO:0005737">
    <property type="term" value="C:cytoplasm"/>
    <property type="evidence" value="ECO:0007669"/>
    <property type="project" value="UniProtKB-SubCell"/>
</dbReference>
<keyword evidence="6" id="KW-0963">Cytoplasm</keyword>